<evidence type="ECO:0000256" key="1">
    <source>
        <dbReference type="SAM" id="Coils"/>
    </source>
</evidence>
<evidence type="ECO:0000313" key="3">
    <source>
        <dbReference type="EMBL" id="PIK57240.1"/>
    </source>
</evidence>
<protein>
    <submittedName>
        <fullName evidence="3">Uncharacterized protein</fullName>
    </submittedName>
</protein>
<organism evidence="3 4">
    <name type="scientific">Stichopus japonicus</name>
    <name type="common">Sea cucumber</name>
    <dbReference type="NCBI Taxonomy" id="307972"/>
    <lineage>
        <taxon>Eukaryota</taxon>
        <taxon>Metazoa</taxon>
        <taxon>Echinodermata</taxon>
        <taxon>Eleutherozoa</taxon>
        <taxon>Echinozoa</taxon>
        <taxon>Holothuroidea</taxon>
        <taxon>Aspidochirotacea</taxon>
        <taxon>Aspidochirotida</taxon>
        <taxon>Stichopodidae</taxon>
        <taxon>Apostichopus</taxon>
    </lineage>
</organism>
<feature type="region of interest" description="Disordered" evidence="2">
    <location>
        <begin position="1"/>
        <end position="53"/>
    </location>
</feature>
<feature type="compositionally biased region" description="Basic residues" evidence="2">
    <location>
        <begin position="1"/>
        <end position="13"/>
    </location>
</feature>
<gene>
    <name evidence="3" type="ORF">BSL78_05877</name>
</gene>
<comment type="caution">
    <text evidence="3">The sequence shown here is derived from an EMBL/GenBank/DDBJ whole genome shotgun (WGS) entry which is preliminary data.</text>
</comment>
<dbReference type="EMBL" id="MRZV01000149">
    <property type="protein sequence ID" value="PIK57240.1"/>
    <property type="molecule type" value="Genomic_DNA"/>
</dbReference>
<evidence type="ECO:0000313" key="4">
    <source>
        <dbReference type="Proteomes" id="UP000230750"/>
    </source>
</evidence>
<keyword evidence="4" id="KW-1185">Reference proteome</keyword>
<accession>A0A2G8LAQ7</accession>
<reference evidence="3 4" key="1">
    <citation type="journal article" date="2017" name="PLoS Biol.">
        <title>The sea cucumber genome provides insights into morphological evolution and visceral regeneration.</title>
        <authorList>
            <person name="Zhang X."/>
            <person name="Sun L."/>
            <person name="Yuan J."/>
            <person name="Sun Y."/>
            <person name="Gao Y."/>
            <person name="Zhang L."/>
            <person name="Li S."/>
            <person name="Dai H."/>
            <person name="Hamel J.F."/>
            <person name="Liu C."/>
            <person name="Yu Y."/>
            <person name="Liu S."/>
            <person name="Lin W."/>
            <person name="Guo K."/>
            <person name="Jin S."/>
            <person name="Xu P."/>
            <person name="Storey K.B."/>
            <person name="Huan P."/>
            <person name="Zhang T."/>
            <person name="Zhou Y."/>
            <person name="Zhang J."/>
            <person name="Lin C."/>
            <person name="Li X."/>
            <person name="Xing L."/>
            <person name="Huo D."/>
            <person name="Sun M."/>
            <person name="Wang L."/>
            <person name="Mercier A."/>
            <person name="Li F."/>
            <person name="Yang H."/>
            <person name="Xiang J."/>
        </authorList>
    </citation>
    <scope>NUCLEOTIDE SEQUENCE [LARGE SCALE GENOMIC DNA]</scope>
    <source>
        <strain evidence="3">Shaxun</strain>
        <tissue evidence="3">Muscle</tissue>
    </source>
</reference>
<dbReference type="Proteomes" id="UP000230750">
    <property type="component" value="Unassembled WGS sequence"/>
</dbReference>
<proteinExistence type="predicted"/>
<dbReference type="AlphaFoldDB" id="A0A2G8LAQ7"/>
<keyword evidence="1" id="KW-0175">Coiled coil</keyword>
<name>A0A2G8LAQ7_STIJA</name>
<evidence type="ECO:0000256" key="2">
    <source>
        <dbReference type="SAM" id="MobiDB-lite"/>
    </source>
</evidence>
<feature type="coiled-coil region" evidence="1">
    <location>
        <begin position="76"/>
        <end position="103"/>
    </location>
</feature>
<sequence length="175" mass="19936">MVRGRLKGSKSKPKVTTTRPGTVNDMASKKPTMLSQRSRQRGSSSESETPTSWKEAFETLKLSIRNDFEKSIGMLESNLDKAIESLSERVEELEKRDEDYSNRLSGISKALEKANVTIKKMPECSINSERHSRGTTSESWESKELKTRIVRLFYKQKVLSKFPNATRYVLRDAIG</sequence>
<feature type="compositionally biased region" description="Low complexity" evidence="2">
    <location>
        <begin position="35"/>
        <end position="48"/>
    </location>
</feature>